<organism evidence="2 3">
    <name type="scientific">Sungouiella intermedia</name>
    <dbReference type="NCBI Taxonomy" id="45354"/>
    <lineage>
        <taxon>Eukaryota</taxon>
        <taxon>Fungi</taxon>
        <taxon>Dikarya</taxon>
        <taxon>Ascomycota</taxon>
        <taxon>Saccharomycotina</taxon>
        <taxon>Pichiomycetes</taxon>
        <taxon>Metschnikowiaceae</taxon>
        <taxon>Sungouiella</taxon>
    </lineage>
</organism>
<dbReference type="GO" id="GO:0030515">
    <property type="term" value="F:snoRNA binding"/>
    <property type="evidence" value="ECO:0007669"/>
    <property type="project" value="InterPro"/>
</dbReference>
<evidence type="ECO:0000313" key="3">
    <source>
        <dbReference type="Proteomes" id="UP000182334"/>
    </source>
</evidence>
<sequence length="217" mass="25136">MVVTRSGRSTRETAKKIKFTDDGEMPEQVEVFSVESTREPEEQPQEESEEESDSDSDEAPEAESISTSKQALIQKQKEQEQLKQDLRKQERERRKQQDLVFKQQQEAKKAKLKELAAAEELPDLLPEEALESDHEEETKKGKHLRSEDFEKEHAAMRKKMKLEKLRLIKEQRNAALNKGPVVVQVQRFNSKKQAPRAEKSILDSKKAWLERASLGKK</sequence>
<name>A0A1L0DKW4_9ASCO</name>
<feature type="compositionally biased region" description="Basic and acidic residues" evidence="1">
    <location>
        <begin position="136"/>
        <end position="155"/>
    </location>
</feature>
<dbReference type="AlphaFoldDB" id="A0A1L0DKW4"/>
<protein>
    <submittedName>
        <fullName evidence="2">CIC11C00000001312</fullName>
    </submittedName>
</protein>
<dbReference type="InterPro" id="IPR013268">
    <property type="entry name" value="UTP16"/>
</dbReference>
<dbReference type="Pfam" id="PF08297">
    <property type="entry name" value="U3_snoRNA_assoc"/>
    <property type="match status" value="1"/>
</dbReference>
<dbReference type="Proteomes" id="UP000182334">
    <property type="component" value="Chromosome VI"/>
</dbReference>
<keyword evidence="3" id="KW-1185">Reference proteome</keyword>
<feature type="region of interest" description="Disordered" evidence="1">
    <location>
        <begin position="1"/>
        <end position="155"/>
    </location>
</feature>
<feature type="compositionally biased region" description="Acidic residues" evidence="1">
    <location>
        <begin position="42"/>
        <end position="61"/>
    </location>
</feature>
<gene>
    <name evidence="2" type="ORF">SAMEA4029010_CIC11G00000001312</name>
</gene>
<feature type="compositionally biased region" description="Basic and acidic residues" evidence="1">
    <location>
        <begin position="75"/>
        <end position="97"/>
    </location>
</feature>
<proteinExistence type="predicted"/>
<feature type="compositionally biased region" description="Acidic residues" evidence="1">
    <location>
        <begin position="120"/>
        <end position="135"/>
    </location>
</feature>
<dbReference type="GO" id="GO:0006364">
    <property type="term" value="P:rRNA processing"/>
    <property type="evidence" value="ECO:0007669"/>
    <property type="project" value="InterPro"/>
</dbReference>
<dbReference type="EMBL" id="LT635761">
    <property type="protein sequence ID" value="SGZ57204.1"/>
    <property type="molecule type" value="Genomic_DNA"/>
</dbReference>
<feature type="compositionally biased region" description="Basic and acidic residues" evidence="1">
    <location>
        <begin position="9"/>
        <end position="21"/>
    </location>
</feature>
<reference evidence="2 3" key="1">
    <citation type="submission" date="2016-10" db="EMBL/GenBank/DDBJ databases">
        <authorList>
            <person name="de Groot N.N."/>
        </authorList>
    </citation>
    <scope>NUCLEOTIDE SEQUENCE [LARGE SCALE GENOMIC DNA]</scope>
    <source>
        <strain evidence="2 3">CBS 141442</strain>
    </source>
</reference>
<feature type="compositionally biased region" description="Basic and acidic residues" evidence="1">
    <location>
        <begin position="105"/>
        <end position="116"/>
    </location>
</feature>
<dbReference type="STRING" id="45354.A0A1L0DKW4"/>
<dbReference type="OrthoDB" id="4096107at2759"/>
<evidence type="ECO:0000313" key="2">
    <source>
        <dbReference type="EMBL" id="SGZ57204.1"/>
    </source>
</evidence>
<evidence type="ECO:0000256" key="1">
    <source>
        <dbReference type="SAM" id="MobiDB-lite"/>
    </source>
</evidence>
<accession>A0A1L0DKW4</accession>